<organism evidence="1 2">
    <name type="scientific">Streptomyces gilvosporeus</name>
    <dbReference type="NCBI Taxonomy" id="553510"/>
    <lineage>
        <taxon>Bacteria</taxon>
        <taxon>Bacillati</taxon>
        <taxon>Actinomycetota</taxon>
        <taxon>Actinomycetes</taxon>
        <taxon>Kitasatosporales</taxon>
        <taxon>Streptomycetaceae</taxon>
        <taxon>Streptomyces</taxon>
    </lineage>
</organism>
<protein>
    <recommendedName>
        <fullName evidence="3">Terpene synthase</fullName>
    </recommendedName>
</protein>
<dbReference type="AlphaFoldDB" id="A0A1V0TYI6"/>
<dbReference type="InterPro" id="IPR008949">
    <property type="entry name" value="Isoprenoid_synthase_dom_sf"/>
</dbReference>
<sequence>MAGRHDVEFFIPFPARSNKEDPEAVTRRNVAWLTGYGLLQPGETTERYLDMGVAEFAMKLYSAATGPRLDMALDTLAWGFYVNDQINGDMGQDPQRLVGTLRKLIAITSRPPGACASDTHPLVVAWADVWARQCEGMSQAWRRRAAGHWRLWFSSALALAADRARGQAQPLHAHLQVRRAWIGAGAYTNLIESACGFEAPQELWDSVQWQGIQEACADCLCLLNDVYSLEVDELTGQLHNTVALLQREQGVSRNEAVQETVRMARAAIDRWQRLQEDLPTVYEAFSISTERRRAAELFLDGIGAVVRANYDWYRKSGRYDPDFHRDGPAYARTLPSMDDMSSRT</sequence>
<evidence type="ECO:0000313" key="1">
    <source>
        <dbReference type="EMBL" id="ARF58039.1"/>
    </source>
</evidence>
<name>A0A1V0TYI6_9ACTN</name>
<dbReference type="STRING" id="553510.B1H19_31065"/>
<dbReference type="Proteomes" id="UP000192726">
    <property type="component" value="Chromosome"/>
</dbReference>
<dbReference type="KEGG" id="sgv:B1H19_31065"/>
<reference evidence="1 2" key="1">
    <citation type="submission" date="2017-04" db="EMBL/GenBank/DDBJ databases">
        <title>Complete Genome Sequence of Streptomyces gilvosporeus F607, a Capable Producer of Natamycin.</title>
        <authorList>
            <person name="Zong G."/>
            <person name="Zhong C."/>
            <person name="Fu J."/>
            <person name="Qin R."/>
            <person name="Cao G."/>
        </authorList>
    </citation>
    <scope>NUCLEOTIDE SEQUENCE [LARGE SCALE GENOMIC DNA]</scope>
    <source>
        <strain evidence="1 2">F607</strain>
    </source>
</reference>
<evidence type="ECO:0008006" key="3">
    <source>
        <dbReference type="Google" id="ProtNLM"/>
    </source>
</evidence>
<dbReference type="SUPFAM" id="SSF48576">
    <property type="entry name" value="Terpenoid synthases"/>
    <property type="match status" value="1"/>
</dbReference>
<accession>A0A1V0TYI6</accession>
<dbReference type="EMBL" id="CP020569">
    <property type="protein sequence ID" value="ARF58039.1"/>
    <property type="molecule type" value="Genomic_DNA"/>
</dbReference>
<dbReference type="Pfam" id="PF19086">
    <property type="entry name" value="Terpene_syn_C_2"/>
    <property type="match status" value="1"/>
</dbReference>
<dbReference type="Gene3D" id="1.10.600.10">
    <property type="entry name" value="Farnesyl Diphosphate Synthase"/>
    <property type="match status" value="1"/>
</dbReference>
<keyword evidence="2" id="KW-1185">Reference proteome</keyword>
<evidence type="ECO:0000313" key="2">
    <source>
        <dbReference type="Proteomes" id="UP000192726"/>
    </source>
</evidence>
<proteinExistence type="predicted"/>
<gene>
    <name evidence="1" type="ORF">B1H19_31065</name>
</gene>